<keyword evidence="3" id="KW-1185">Reference proteome</keyword>
<keyword evidence="1" id="KW-0732">Signal</keyword>
<feature type="signal peptide" evidence="1">
    <location>
        <begin position="1"/>
        <end position="20"/>
    </location>
</feature>
<dbReference type="AlphaFoldDB" id="A0ABD3UAM1"/>
<dbReference type="EMBL" id="JBJQND010000016">
    <property type="protein sequence ID" value="KAL3846549.1"/>
    <property type="molecule type" value="Genomic_DNA"/>
</dbReference>
<gene>
    <name evidence="2" type="ORF">ACJMK2_017528</name>
</gene>
<reference evidence="2 3" key="1">
    <citation type="submission" date="2024-11" db="EMBL/GenBank/DDBJ databases">
        <title>Chromosome-level genome assembly of the freshwater bivalve Anodonta woodiana.</title>
        <authorList>
            <person name="Chen X."/>
        </authorList>
    </citation>
    <scope>NUCLEOTIDE SEQUENCE [LARGE SCALE GENOMIC DNA]</scope>
    <source>
        <strain evidence="2">MN2024</strain>
        <tissue evidence="2">Gills</tissue>
    </source>
</reference>
<feature type="chain" id="PRO_5044835038" evidence="1">
    <location>
        <begin position="21"/>
        <end position="73"/>
    </location>
</feature>
<evidence type="ECO:0000256" key="1">
    <source>
        <dbReference type="SAM" id="SignalP"/>
    </source>
</evidence>
<dbReference type="Proteomes" id="UP001634394">
    <property type="component" value="Unassembled WGS sequence"/>
</dbReference>
<proteinExistence type="predicted"/>
<organism evidence="2 3">
    <name type="scientific">Sinanodonta woodiana</name>
    <name type="common">Chinese pond mussel</name>
    <name type="synonym">Anodonta woodiana</name>
    <dbReference type="NCBI Taxonomy" id="1069815"/>
    <lineage>
        <taxon>Eukaryota</taxon>
        <taxon>Metazoa</taxon>
        <taxon>Spiralia</taxon>
        <taxon>Lophotrochozoa</taxon>
        <taxon>Mollusca</taxon>
        <taxon>Bivalvia</taxon>
        <taxon>Autobranchia</taxon>
        <taxon>Heteroconchia</taxon>
        <taxon>Palaeoheterodonta</taxon>
        <taxon>Unionida</taxon>
        <taxon>Unionoidea</taxon>
        <taxon>Unionidae</taxon>
        <taxon>Unioninae</taxon>
        <taxon>Sinanodonta</taxon>
    </lineage>
</organism>
<name>A0ABD3UAM1_SINWO</name>
<comment type="caution">
    <text evidence="2">The sequence shown here is derived from an EMBL/GenBank/DDBJ whole genome shotgun (WGS) entry which is preliminary data.</text>
</comment>
<protein>
    <submittedName>
        <fullName evidence="2">Uncharacterized protein</fullName>
    </submittedName>
</protein>
<evidence type="ECO:0000313" key="3">
    <source>
        <dbReference type="Proteomes" id="UP001634394"/>
    </source>
</evidence>
<evidence type="ECO:0000313" key="2">
    <source>
        <dbReference type="EMBL" id="KAL3846549.1"/>
    </source>
</evidence>
<accession>A0ABD3UAM1</accession>
<sequence>MLKYALLLLFVSFVVLEVEGNVKCRVTCAEAYHKCSQPCRKVPLRLMPNVCNGVKCSEKFTNCVDTCNAGKQK</sequence>